<gene>
    <name evidence="1" type="ORF">EOE48_27860</name>
</gene>
<sequence length="171" mass="18148">MTTPTTSTPPAPARVEFKPAIRQVAAAAGRALSEEQVIALDEDLNGRFFLDPETGAVSVATAAGPVLDAQAAIRAAVAGWPLAEAPAAEPLAAEPEYVTLKLSNSVGLRKASDPMIKIITGFQAAEAARTAAEVKTWPNPWRKGSENRTRQVMIQKFDPARADRFKKDAGL</sequence>
<keyword evidence="2" id="KW-1185">Reference proteome</keyword>
<name>A0A437NR84_9HYPH</name>
<evidence type="ECO:0000313" key="1">
    <source>
        <dbReference type="EMBL" id="RVU12504.1"/>
    </source>
</evidence>
<accession>A0A437NR84</accession>
<dbReference type="EMBL" id="SACP01000056">
    <property type="protein sequence ID" value="RVU12504.1"/>
    <property type="molecule type" value="Genomic_DNA"/>
</dbReference>
<dbReference type="Proteomes" id="UP000286997">
    <property type="component" value="Unassembled WGS sequence"/>
</dbReference>
<dbReference type="AlphaFoldDB" id="A0A437NR84"/>
<organism evidence="1 2">
    <name type="scientific">Methylobacterium oryzihabitans</name>
    <dbReference type="NCBI Taxonomy" id="2499852"/>
    <lineage>
        <taxon>Bacteria</taxon>
        <taxon>Pseudomonadati</taxon>
        <taxon>Pseudomonadota</taxon>
        <taxon>Alphaproteobacteria</taxon>
        <taxon>Hyphomicrobiales</taxon>
        <taxon>Methylobacteriaceae</taxon>
        <taxon>Methylobacterium</taxon>
    </lineage>
</organism>
<comment type="caution">
    <text evidence="1">The sequence shown here is derived from an EMBL/GenBank/DDBJ whole genome shotgun (WGS) entry which is preliminary data.</text>
</comment>
<dbReference type="RefSeq" id="WP_127734138.1">
    <property type="nucleotide sequence ID" value="NZ_SACP01000056.1"/>
</dbReference>
<proteinExistence type="predicted"/>
<reference evidence="1 2" key="1">
    <citation type="submission" date="2019-01" db="EMBL/GenBank/DDBJ databases">
        <authorList>
            <person name="Chen W.-M."/>
        </authorList>
    </citation>
    <scope>NUCLEOTIDE SEQUENCE [LARGE SCALE GENOMIC DNA]</scope>
    <source>
        <strain evidence="1 2">TER-1</strain>
    </source>
</reference>
<evidence type="ECO:0000313" key="2">
    <source>
        <dbReference type="Proteomes" id="UP000286997"/>
    </source>
</evidence>
<protein>
    <submittedName>
        <fullName evidence="1">Uncharacterized protein</fullName>
    </submittedName>
</protein>